<accession>A0ABR5F7Q7</accession>
<comment type="caution">
    <text evidence="2">The sequence shown here is derived from an EMBL/GenBank/DDBJ whole genome shotgun (WGS) entry which is preliminary data.</text>
</comment>
<dbReference type="Proteomes" id="UP000035425">
    <property type="component" value="Unassembled WGS sequence"/>
</dbReference>
<evidence type="ECO:0000313" key="3">
    <source>
        <dbReference type="Proteomes" id="UP000035425"/>
    </source>
</evidence>
<dbReference type="EMBL" id="JWIO01000003">
    <property type="protein sequence ID" value="KLL12703.1"/>
    <property type="molecule type" value="Genomic_DNA"/>
</dbReference>
<evidence type="ECO:0000313" key="2">
    <source>
        <dbReference type="EMBL" id="KLL12703.1"/>
    </source>
</evidence>
<feature type="compositionally biased region" description="Low complexity" evidence="1">
    <location>
        <begin position="13"/>
        <end position="22"/>
    </location>
</feature>
<organism evidence="2 3">
    <name type="scientific">Protofrankia coriariae</name>
    <dbReference type="NCBI Taxonomy" id="1562887"/>
    <lineage>
        <taxon>Bacteria</taxon>
        <taxon>Bacillati</taxon>
        <taxon>Actinomycetota</taxon>
        <taxon>Actinomycetes</taxon>
        <taxon>Frankiales</taxon>
        <taxon>Frankiaceae</taxon>
        <taxon>Protofrankia</taxon>
    </lineage>
</organism>
<protein>
    <submittedName>
        <fullName evidence="2">Uncharacterized protein</fullName>
    </submittedName>
</protein>
<reference evidence="2 3" key="1">
    <citation type="submission" date="2014-12" db="EMBL/GenBank/DDBJ databases">
        <title>Frankia sp. BMG5.1 draft genome.</title>
        <authorList>
            <person name="Gtari M."/>
            <person name="Ghodhbane-Gtari F."/>
            <person name="Nouioui I."/>
            <person name="Ktari A."/>
            <person name="Hezbri K."/>
            <person name="Mimouni W."/>
            <person name="Sbissi I."/>
            <person name="Ayari A."/>
            <person name="Yamanaka T."/>
            <person name="Normand P."/>
            <person name="Tisa L.S."/>
            <person name="Boudabous A."/>
        </authorList>
    </citation>
    <scope>NUCLEOTIDE SEQUENCE [LARGE SCALE GENOMIC DNA]</scope>
    <source>
        <strain evidence="2 3">BMG5.1</strain>
    </source>
</reference>
<proteinExistence type="predicted"/>
<name>A0ABR5F7Q7_9ACTN</name>
<feature type="region of interest" description="Disordered" evidence="1">
    <location>
        <begin position="1"/>
        <end position="25"/>
    </location>
</feature>
<sequence>MIVADVPSEGMPVVDGPGAADGRAVDADAGGGAGVGVGVGACQDSRPVQSTSSSASPSCARRCATVCRTLCRARRSASARALVAQIRQAGSHCA</sequence>
<evidence type="ECO:0000256" key="1">
    <source>
        <dbReference type="SAM" id="MobiDB-lite"/>
    </source>
</evidence>
<keyword evidence="3" id="KW-1185">Reference proteome</keyword>
<gene>
    <name evidence="2" type="ORF">FrCorBMG51_03340</name>
</gene>